<evidence type="ECO:0000313" key="1">
    <source>
        <dbReference type="EMBL" id="RNA32725.1"/>
    </source>
</evidence>
<sequence length="526" mass="58006">MIKSNEFLRKFIFSLKKSSQKISVKKKISLKKVVLFFLTFYKKIIIKLILIQHNEIIAAQVKLSGGISELNIIEHKAPLIAVVEAQSGQTGQPEQVLHIEALSVGEHFLRQIRMQLIVHQHHTHHLDPVHIAGHALEQIIPHLGAGRDQRPVKKNHHYLARLVLELQNGAVQMVVLVQVKKAHVRTIQQNGLVQTFVSRELMFDQMLELLGAQRLVVVRVDMLDQRPVHIQVPEVACPVPRAQIEVVEPGVQSGGEKAAVEPLELGGLLDQLFLSVQMVVEGRHPVKDHLAQRDHARLVHGLELDAEGEELVGVLGAGDLKTNVAVGYFVEEADRVRVAVLFDERDGVLEVLDVFEVVGGVGLQRQALKVRVEAGLAFFEQFDDNFFVQLDGGALAEADGGVFFGQVVVGLDTGVVEVVGNDFGLFGADFFVEGVEARAVVDGLVEVFSELAVAAELEVLLVEASLLVGGHVHLGYAQVGGCWREQLVFGVDVLGLVVSAQEHQCAKMVLEIFFYLKKKDNIVKNR</sequence>
<reference evidence="1 2" key="1">
    <citation type="journal article" date="2018" name="Sci. Rep.">
        <title>Genomic signatures of local adaptation to the degree of environmental predictability in rotifers.</title>
        <authorList>
            <person name="Franch-Gras L."/>
            <person name="Hahn C."/>
            <person name="Garcia-Roger E.M."/>
            <person name="Carmona M.J."/>
            <person name="Serra M."/>
            <person name="Gomez A."/>
        </authorList>
    </citation>
    <scope>NUCLEOTIDE SEQUENCE [LARGE SCALE GENOMIC DNA]</scope>
    <source>
        <strain evidence="1">HYR1</strain>
    </source>
</reference>
<dbReference type="Proteomes" id="UP000276133">
    <property type="component" value="Unassembled WGS sequence"/>
</dbReference>
<dbReference type="EMBL" id="REGN01001757">
    <property type="protein sequence ID" value="RNA32725.1"/>
    <property type="molecule type" value="Genomic_DNA"/>
</dbReference>
<protein>
    <submittedName>
        <fullName evidence="1">Uncharacterized protein</fullName>
    </submittedName>
</protein>
<accession>A0A3M7SAQ7</accession>
<gene>
    <name evidence="1" type="ORF">BpHYR1_013858</name>
</gene>
<dbReference type="AlphaFoldDB" id="A0A3M7SAQ7"/>
<keyword evidence="2" id="KW-1185">Reference proteome</keyword>
<proteinExistence type="predicted"/>
<evidence type="ECO:0000313" key="2">
    <source>
        <dbReference type="Proteomes" id="UP000276133"/>
    </source>
</evidence>
<name>A0A3M7SAQ7_BRAPC</name>
<comment type="caution">
    <text evidence="1">The sequence shown here is derived from an EMBL/GenBank/DDBJ whole genome shotgun (WGS) entry which is preliminary data.</text>
</comment>
<organism evidence="1 2">
    <name type="scientific">Brachionus plicatilis</name>
    <name type="common">Marine rotifer</name>
    <name type="synonym">Brachionus muelleri</name>
    <dbReference type="NCBI Taxonomy" id="10195"/>
    <lineage>
        <taxon>Eukaryota</taxon>
        <taxon>Metazoa</taxon>
        <taxon>Spiralia</taxon>
        <taxon>Gnathifera</taxon>
        <taxon>Rotifera</taxon>
        <taxon>Eurotatoria</taxon>
        <taxon>Monogononta</taxon>
        <taxon>Pseudotrocha</taxon>
        <taxon>Ploima</taxon>
        <taxon>Brachionidae</taxon>
        <taxon>Brachionus</taxon>
    </lineage>
</organism>